<keyword evidence="4" id="KW-0963">Cytoplasm</keyword>
<dbReference type="NCBIfam" id="TIGR00048">
    <property type="entry name" value="rRNA_mod_RlmN"/>
    <property type="match status" value="1"/>
</dbReference>
<comment type="cofactor">
    <cofactor evidence="1">
        <name>[4Fe-4S] cluster</name>
        <dbReference type="ChEBI" id="CHEBI:49883"/>
    </cofactor>
</comment>
<protein>
    <submittedName>
        <fullName evidence="14">Unannotated protein</fullName>
    </submittedName>
</protein>
<dbReference type="InterPro" id="IPR040072">
    <property type="entry name" value="Methyltransferase_A"/>
</dbReference>
<dbReference type="SFLD" id="SFLDG01062">
    <property type="entry name" value="methyltransferase_(Class_A)"/>
    <property type="match status" value="1"/>
</dbReference>
<accession>A0A6J7DLT6</accession>
<evidence type="ECO:0000256" key="10">
    <source>
        <dbReference type="ARBA" id="ARBA00023004"/>
    </source>
</evidence>
<evidence type="ECO:0000256" key="9">
    <source>
        <dbReference type="ARBA" id="ARBA00022723"/>
    </source>
</evidence>
<dbReference type="SUPFAM" id="SSF102114">
    <property type="entry name" value="Radical SAM enzymes"/>
    <property type="match status" value="1"/>
</dbReference>
<evidence type="ECO:0000313" key="14">
    <source>
        <dbReference type="EMBL" id="CAB4870398.1"/>
    </source>
</evidence>
<dbReference type="CDD" id="cd01335">
    <property type="entry name" value="Radical_SAM"/>
    <property type="match status" value="1"/>
</dbReference>
<keyword evidence="6" id="KW-0489">Methyltransferase</keyword>
<dbReference type="Gene3D" id="3.20.20.70">
    <property type="entry name" value="Aldolase class I"/>
    <property type="match status" value="1"/>
</dbReference>
<comment type="subcellular location">
    <subcellularLocation>
        <location evidence="2">Cytoplasm</location>
    </subcellularLocation>
</comment>
<dbReference type="AlphaFoldDB" id="A0A6J7DLT6"/>
<keyword evidence="11" id="KW-0411">Iron-sulfur</keyword>
<dbReference type="GO" id="GO:0005737">
    <property type="term" value="C:cytoplasm"/>
    <property type="evidence" value="ECO:0007669"/>
    <property type="project" value="UniProtKB-SubCell"/>
</dbReference>
<feature type="domain" description="Radical SAM core" evidence="13">
    <location>
        <begin position="32"/>
        <end position="263"/>
    </location>
</feature>
<keyword evidence="12" id="KW-1015">Disulfide bond</keyword>
<dbReference type="InterPro" id="IPR007197">
    <property type="entry name" value="rSAM"/>
</dbReference>
<dbReference type="InterPro" id="IPR058240">
    <property type="entry name" value="rSAM_sf"/>
</dbReference>
<evidence type="ECO:0000256" key="12">
    <source>
        <dbReference type="ARBA" id="ARBA00023157"/>
    </source>
</evidence>
<evidence type="ECO:0000256" key="8">
    <source>
        <dbReference type="ARBA" id="ARBA00022691"/>
    </source>
</evidence>
<reference evidence="14" key="1">
    <citation type="submission" date="2020-05" db="EMBL/GenBank/DDBJ databases">
        <authorList>
            <person name="Chiriac C."/>
            <person name="Salcher M."/>
            <person name="Ghai R."/>
            <person name="Kavagutti S V."/>
        </authorList>
    </citation>
    <scope>NUCLEOTIDE SEQUENCE</scope>
</reference>
<dbReference type="InterPro" id="IPR004383">
    <property type="entry name" value="rRNA_lsu_MTrfase_RlmN/Cfr"/>
</dbReference>
<keyword evidence="9" id="KW-0479">Metal-binding</keyword>
<gene>
    <name evidence="14" type="ORF">UFOPK3381_00769</name>
</gene>
<dbReference type="Pfam" id="PF04055">
    <property type="entry name" value="Radical_SAM"/>
    <property type="match status" value="1"/>
</dbReference>
<evidence type="ECO:0000256" key="4">
    <source>
        <dbReference type="ARBA" id="ARBA00022490"/>
    </source>
</evidence>
<dbReference type="InterPro" id="IPR013785">
    <property type="entry name" value="Aldolase_TIM"/>
</dbReference>
<keyword evidence="5" id="KW-0698">rRNA processing</keyword>
<dbReference type="FunFam" id="3.20.20.70:FF:000014">
    <property type="entry name" value="Probable dual-specificity RNA methyltransferase RlmN"/>
    <property type="match status" value="1"/>
</dbReference>
<evidence type="ECO:0000256" key="7">
    <source>
        <dbReference type="ARBA" id="ARBA00022679"/>
    </source>
</evidence>
<organism evidence="14">
    <name type="scientific">freshwater metagenome</name>
    <dbReference type="NCBI Taxonomy" id="449393"/>
    <lineage>
        <taxon>unclassified sequences</taxon>
        <taxon>metagenomes</taxon>
        <taxon>ecological metagenomes</taxon>
    </lineage>
</organism>
<dbReference type="PANTHER" id="PTHR30544:SF5">
    <property type="entry name" value="RADICAL SAM CORE DOMAIN-CONTAINING PROTEIN"/>
    <property type="match status" value="1"/>
</dbReference>
<dbReference type="GO" id="GO:0030488">
    <property type="term" value="P:tRNA methylation"/>
    <property type="evidence" value="ECO:0007669"/>
    <property type="project" value="InterPro"/>
</dbReference>
<keyword evidence="7" id="KW-0808">Transferase</keyword>
<dbReference type="GO" id="GO:0046872">
    <property type="term" value="F:metal ion binding"/>
    <property type="evidence" value="ECO:0007669"/>
    <property type="project" value="UniProtKB-KW"/>
</dbReference>
<name>A0A6J7DLT6_9ZZZZ</name>
<keyword evidence="10" id="KW-0408">Iron</keyword>
<dbReference type="PROSITE" id="PS51918">
    <property type="entry name" value="RADICAL_SAM"/>
    <property type="match status" value="1"/>
</dbReference>
<evidence type="ECO:0000256" key="6">
    <source>
        <dbReference type="ARBA" id="ARBA00022603"/>
    </source>
</evidence>
<dbReference type="EMBL" id="CAFBLN010000025">
    <property type="protein sequence ID" value="CAB4870398.1"/>
    <property type="molecule type" value="Genomic_DNA"/>
</dbReference>
<dbReference type="GO" id="GO:0070475">
    <property type="term" value="P:rRNA base methylation"/>
    <property type="evidence" value="ECO:0007669"/>
    <property type="project" value="InterPro"/>
</dbReference>
<dbReference type="SMART" id="SM00729">
    <property type="entry name" value="Elp3"/>
    <property type="match status" value="1"/>
</dbReference>
<proteinExistence type="predicted"/>
<evidence type="ECO:0000256" key="2">
    <source>
        <dbReference type="ARBA" id="ARBA00004496"/>
    </source>
</evidence>
<dbReference type="InterPro" id="IPR027492">
    <property type="entry name" value="RNA_MTrfase_RlmN"/>
</dbReference>
<evidence type="ECO:0000256" key="1">
    <source>
        <dbReference type="ARBA" id="ARBA00001966"/>
    </source>
</evidence>
<keyword evidence="3" id="KW-0004">4Fe-4S</keyword>
<evidence type="ECO:0000256" key="5">
    <source>
        <dbReference type="ARBA" id="ARBA00022552"/>
    </source>
</evidence>
<keyword evidence="8" id="KW-0949">S-adenosyl-L-methionine</keyword>
<dbReference type="SFLD" id="SFLDF00275">
    <property type="entry name" value="adenosine_C2_methyltransferase"/>
    <property type="match status" value="1"/>
</dbReference>
<dbReference type="GO" id="GO:0051539">
    <property type="term" value="F:4 iron, 4 sulfur cluster binding"/>
    <property type="evidence" value="ECO:0007669"/>
    <property type="project" value="UniProtKB-KW"/>
</dbReference>
<sequence length="283" mass="31200">MANDVSTDEGTTRKWVYRLHDGYTIETVLMNYEDRVTVCISTQAGCAMGCTFCATGQAGFSRQLTLGEVVEQVVRAGRAAAPRRISNIVFMGMGEPLANYDVTVGTIRALHHERGLSARNLTVSTVGIAPAIERLALEGLPLTLAISLHVANDAERDELIPINKRYNLERLYQACEVWRNETGRRISFEWALISGVNDTDQALYELAEYARPLGAHVNLIPLNPTPGFLVIGSPAARVRYFRDELEELGVNATVRRTRGRTIDAACGQLANVTNGKRRSIPVR</sequence>
<dbReference type="PANTHER" id="PTHR30544">
    <property type="entry name" value="23S RRNA METHYLTRANSFERASE"/>
    <property type="match status" value="1"/>
</dbReference>
<dbReference type="InterPro" id="IPR006638">
    <property type="entry name" value="Elp3/MiaA/NifB-like_rSAM"/>
</dbReference>
<evidence type="ECO:0000256" key="11">
    <source>
        <dbReference type="ARBA" id="ARBA00023014"/>
    </source>
</evidence>
<dbReference type="GO" id="GO:0008173">
    <property type="term" value="F:RNA methyltransferase activity"/>
    <property type="evidence" value="ECO:0007669"/>
    <property type="project" value="InterPro"/>
</dbReference>
<evidence type="ECO:0000256" key="3">
    <source>
        <dbReference type="ARBA" id="ARBA00022485"/>
    </source>
</evidence>
<dbReference type="SFLD" id="SFLDS00029">
    <property type="entry name" value="Radical_SAM"/>
    <property type="match status" value="1"/>
</dbReference>
<evidence type="ECO:0000259" key="13">
    <source>
        <dbReference type="PROSITE" id="PS51918"/>
    </source>
</evidence>